<name>A0A139LFR1_9BACE</name>
<evidence type="ECO:0000313" key="2">
    <source>
        <dbReference type="Proteomes" id="UP000070319"/>
    </source>
</evidence>
<dbReference type="PROSITE" id="PS51257">
    <property type="entry name" value="PROKAR_LIPOPROTEIN"/>
    <property type="match status" value="1"/>
</dbReference>
<accession>A0A139LFR1</accession>
<sequence>MIKRSYIYLSFIILSLLTGCVEKSGYYDDGQQEIIDNLTKNKGWERSYHMTSYDGRECDVYELWVFKSDATGSRKFVWNYDDGEVSENMGYFRWSFTIPNFKIIYMDSGLYWEIKQLTTDKLHIYETYDDPITVPGQDYREYREYESLPLSTK</sequence>
<dbReference type="RefSeq" id="WP_029427104.1">
    <property type="nucleotide sequence ID" value="NZ_KQ968695.1"/>
</dbReference>
<comment type="caution">
    <text evidence="1">The sequence shown here is derived from an EMBL/GenBank/DDBJ whole genome shotgun (WGS) entry which is preliminary data.</text>
</comment>
<proteinExistence type="predicted"/>
<dbReference type="Proteomes" id="UP000070319">
    <property type="component" value="Unassembled WGS sequence"/>
</dbReference>
<protein>
    <recommendedName>
        <fullName evidence="3">4-hydroxy-3-methylbut-2-enyl diphosphate reductase</fullName>
    </recommendedName>
</protein>
<evidence type="ECO:0008006" key="3">
    <source>
        <dbReference type="Google" id="ProtNLM"/>
    </source>
</evidence>
<dbReference type="PATRIC" id="fig|329854.7.peg.2410"/>
<dbReference type="GeneID" id="66310029"/>
<gene>
    <name evidence="1" type="ORF">HMPREF2531_02367</name>
</gene>
<evidence type="ECO:0000313" key="1">
    <source>
        <dbReference type="EMBL" id="KXT50263.1"/>
    </source>
</evidence>
<organism evidence="1">
    <name type="scientific">Bacteroides intestinalis</name>
    <dbReference type="NCBI Taxonomy" id="329854"/>
    <lineage>
        <taxon>Bacteria</taxon>
        <taxon>Pseudomonadati</taxon>
        <taxon>Bacteroidota</taxon>
        <taxon>Bacteroidia</taxon>
        <taxon>Bacteroidales</taxon>
        <taxon>Bacteroidaceae</taxon>
        <taxon>Bacteroides</taxon>
    </lineage>
</organism>
<reference evidence="1 2" key="1">
    <citation type="submission" date="2016-02" db="EMBL/GenBank/DDBJ databases">
        <authorList>
            <person name="Wen L."/>
            <person name="He K."/>
            <person name="Yang H."/>
        </authorList>
    </citation>
    <scope>NUCLEOTIDE SEQUENCE [LARGE SCALE GENOMIC DNA]</scope>
    <source>
        <strain evidence="1 2">KLE1704</strain>
    </source>
</reference>
<dbReference type="AlphaFoldDB" id="A0A139LFR1"/>
<dbReference type="EMBL" id="LTDF01000084">
    <property type="protein sequence ID" value="KXT50263.1"/>
    <property type="molecule type" value="Genomic_DNA"/>
</dbReference>